<dbReference type="Pfam" id="PF03102">
    <property type="entry name" value="NeuB"/>
    <property type="match status" value="1"/>
</dbReference>
<keyword evidence="3" id="KW-1185">Reference proteome</keyword>
<dbReference type="AlphaFoldDB" id="Q6MMF1"/>
<dbReference type="STRING" id="264462.Bd1683"/>
<dbReference type="EMBL" id="BX842650">
    <property type="protein sequence ID" value="CAE79553.1"/>
    <property type="molecule type" value="Genomic_DNA"/>
</dbReference>
<dbReference type="Gene3D" id="3.20.20.70">
    <property type="entry name" value="Aldolase class I"/>
    <property type="match status" value="1"/>
</dbReference>
<dbReference type="NCBIfam" id="TIGR03569">
    <property type="entry name" value="NeuB_NnaB"/>
    <property type="match status" value="1"/>
</dbReference>
<dbReference type="SUPFAM" id="SSF51569">
    <property type="entry name" value="Aldolase"/>
    <property type="match status" value="1"/>
</dbReference>
<feature type="domain" description="PseI/NeuA/B-like" evidence="1">
    <location>
        <begin position="22"/>
        <end position="287"/>
    </location>
</feature>
<dbReference type="GO" id="GO:0016051">
    <property type="term" value="P:carbohydrate biosynthetic process"/>
    <property type="evidence" value="ECO:0007669"/>
    <property type="project" value="InterPro"/>
</dbReference>
<dbReference type="InterPro" id="IPR051690">
    <property type="entry name" value="PseI-like"/>
</dbReference>
<dbReference type="EC" id="4.1.3.-" evidence="2"/>
<dbReference type="RefSeq" id="WP_011164155.1">
    <property type="nucleotide sequence ID" value="NC_005363.1"/>
</dbReference>
<protein>
    <submittedName>
        <fullName evidence="2">Putative N-acetylneuraminic acid synthetase</fullName>
        <ecNumber evidence="2">4.1.3.-</ecNumber>
    </submittedName>
</protein>
<name>Q6MMF1_BDEBA</name>
<evidence type="ECO:0000313" key="3">
    <source>
        <dbReference type="Proteomes" id="UP000008080"/>
    </source>
</evidence>
<dbReference type="CDD" id="cd11615">
    <property type="entry name" value="SAF_NeuB_like"/>
    <property type="match status" value="1"/>
</dbReference>
<accession>Q6MMF1</accession>
<evidence type="ECO:0000259" key="1">
    <source>
        <dbReference type="Pfam" id="PF03102"/>
    </source>
</evidence>
<dbReference type="InterPro" id="IPR057736">
    <property type="entry name" value="SAF_PseI/NeuA/NeuB"/>
</dbReference>
<dbReference type="InterPro" id="IPR013785">
    <property type="entry name" value="Aldolase_TIM"/>
</dbReference>
<dbReference type="SUPFAM" id="SSF51269">
    <property type="entry name" value="AFP III-like domain"/>
    <property type="match status" value="1"/>
</dbReference>
<dbReference type="PANTHER" id="PTHR42966:SF1">
    <property type="entry name" value="SIALIC ACID SYNTHASE"/>
    <property type="match status" value="1"/>
</dbReference>
<dbReference type="HOGENOM" id="CLU_040465_0_0_7"/>
<gene>
    <name evidence="2" type="primary">neuB</name>
    <name evidence="2" type="ordered locus">Bd1683</name>
</gene>
<dbReference type="PANTHER" id="PTHR42966">
    <property type="entry name" value="N-ACETYLNEURAMINATE SYNTHASE"/>
    <property type="match status" value="1"/>
</dbReference>
<keyword evidence="2" id="KW-0456">Lyase</keyword>
<dbReference type="GeneID" id="93012666"/>
<organism evidence="2 3">
    <name type="scientific">Bdellovibrio bacteriovorus (strain ATCC 15356 / DSM 50701 / NCIMB 9529 / HD100)</name>
    <dbReference type="NCBI Taxonomy" id="264462"/>
    <lineage>
        <taxon>Bacteria</taxon>
        <taxon>Pseudomonadati</taxon>
        <taxon>Bdellovibrionota</taxon>
        <taxon>Bdellovibrionia</taxon>
        <taxon>Bdellovibrionales</taxon>
        <taxon>Pseudobdellovibrionaceae</taxon>
        <taxon>Bdellovibrio</taxon>
    </lineage>
</organism>
<dbReference type="eggNOG" id="COG2089">
    <property type="taxonomic scope" value="Bacteria"/>
</dbReference>
<reference evidence="2 3" key="1">
    <citation type="journal article" date="2004" name="Science">
        <title>A predator unmasked: life cycle of Bdellovibrio bacteriovorus from a genomic perspective.</title>
        <authorList>
            <person name="Rendulic S."/>
            <person name="Jagtap P."/>
            <person name="Rosinus A."/>
            <person name="Eppinger M."/>
            <person name="Baar C."/>
            <person name="Lanz C."/>
            <person name="Keller H."/>
            <person name="Lambert C."/>
            <person name="Evans K.J."/>
            <person name="Goesmann A."/>
            <person name="Meyer F."/>
            <person name="Sockett R.E."/>
            <person name="Schuster S.C."/>
        </authorList>
    </citation>
    <scope>NUCLEOTIDE SEQUENCE [LARGE SCALE GENOMIC DNA]</scope>
    <source>
        <strain evidence="3">ATCC 15356 / DSM 50701 / NCIMB 9529 / HD100</strain>
    </source>
</reference>
<proteinExistence type="predicted"/>
<dbReference type="InterPro" id="IPR020007">
    <property type="entry name" value="NeuB/NeuA"/>
</dbReference>
<sequence>MTYIIAEAGVNHNGSLEMAKKLVDVAKESGADAVKFQTFKAENIVSKKAPKADYQVETTGNNETQLQMIQKLELDEEAHAVLVEYCKKKGIDFLSTPFDIPSVGLLAKKMGVPRLKVPSGEIINAPLLLKVAQTNLPVIVSTGMATLGEIEAALGVLAFGYLGSKEQPSVRQFQNAFISEEGRRKLSEKVTILHCTTDYPAKLEEVNLNAMLTIKNAFGLPIGYSDHTVGISVAIAAVAMGATLIEKHFTLDRNLPGPDHRASLEPQELKNMVDGIRAVEKAKGSFVKGPTPAEVLNRAVVRRSLVAKAEIQVNERFSENNLDAKRPGTGVSPMLFWEYLSKSSSKAYAVDDLIED</sequence>
<dbReference type="KEGG" id="bba:Bd1683"/>
<evidence type="ECO:0000313" key="2">
    <source>
        <dbReference type="EMBL" id="CAE79553.1"/>
    </source>
</evidence>
<dbReference type="InterPro" id="IPR036732">
    <property type="entry name" value="AFP_Neu5c_C_sf"/>
</dbReference>
<dbReference type="GO" id="GO:0016829">
    <property type="term" value="F:lyase activity"/>
    <property type="evidence" value="ECO:0007669"/>
    <property type="project" value="UniProtKB-KW"/>
</dbReference>
<dbReference type="GO" id="GO:0047444">
    <property type="term" value="F:N-acylneuraminate-9-phosphate synthase activity"/>
    <property type="evidence" value="ECO:0007669"/>
    <property type="project" value="TreeGrafter"/>
</dbReference>
<dbReference type="Gene3D" id="3.90.1210.10">
    <property type="entry name" value="Antifreeze-like/N-acetylneuraminic acid synthase C-terminal domain"/>
    <property type="match status" value="1"/>
</dbReference>
<dbReference type="Proteomes" id="UP000008080">
    <property type="component" value="Chromosome"/>
</dbReference>
<dbReference type="InterPro" id="IPR013132">
    <property type="entry name" value="PseI/NeuA/B-like_N"/>
</dbReference>